<feature type="transmembrane region" description="Helical" evidence="2">
    <location>
        <begin position="47"/>
        <end position="67"/>
    </location>
</feature>
<accession>A0AAD2CQK6</accession>
<keyword evidence="2" id="KW-1133">Transmembrane helix</keyword>
<gene>
    <name evidence="3" type="ORF">CYCCA115_LOCUS5523</name>
</gene>
<reference evidence="3" key="1">
    <citation type="submission" date="2023-08" db="EMBL/GenBank/DDBJ databases">
        <authorList>
            <person name="Audoor S."/>
            <person name="Bilcke G."/>
        </authorList>
    </citation>
    <scope>NUCLEOTIDE SEQUENCE</scope>
</reference>
<sequence>MQGTTGFSYFVAFASVISVFMSFFFAVEFPVIVPYFENRNSPKTWCIQGLQAVLFVGLAGAVSFLTWSAIEGNFSILFEAIAILYICLFLFYVGFAHKDVPVIKSSFQKYAMQIGVVFYIIMLPGLVCFALSYRNQTLTGEYRKIDMLIQNSTVEFDGQYPCHDGNGRDCGAYKATFNVNWGHEWACPDHKEVWCEEWIVEPDCMVVVEDSTTTLNDFTMYAAQVEQCVQETYGLPVMGSHLDTTKYPDLKDNWPEIPFLGSCSSRCSAKPLDTDMFLIAERIKLAGLVLSCSGAFLFFIYYSLIFGQDMKDVCTACSRQSKHLQHNFLTFRWMLHHRGVLGGGGGPVSNSTTSHEGNSDSDDFSSHDSAADGSDSNGIGSHDEQDEEEGGGGSRSDQEDGSSSSSVEMELDQTTRAPYNGPVMAKAEILYSSSDDEDDDDDYDYSSDEDEESGSYHDSNDEMSSSSSQEDDDADSQKEEESSLASLDASSGSGSYDVGGESLEDVELSAEPCGSYNNSQREGEEQEEVDSLSSTGESRCNKSASTGSKVEEVEIEV</sequence>
<feature type="transmembrane region" description="Helical" evidence="2">
    <location>
        <begin position="285"/>
        <end position="304"/>
    </location>
</feature>
<keyword evidence="2" id="KW-0812">Transmembrane</keyword>
<feature type="transmembrane region" description="Helical" evidence="2">
    <location>
        <begin position="110"/>
        <end position="133"/>
    </location>
</feature>
<evidence type="ECO:0000313" key="4">
    <source>
        <dbReference type="Proteomes" id="UP001295423"/>
    </source>
</evidence>
<feature type="transmembrane region" description="Helical" evidence="2">
    <location>
        <begin position="74"/>
        <end position="95"/>
    </location>
</feature>
<organism evidence="3 4">
    <name type="scientific">Cylindrotheca closterium</name>
    <dbReference type="NCBI Taxonomy" id="2856"/>
    <lineage>
        <taxon>Eukaryota</taxon>
        <taxon>Sar</taxon>
        <taxon>Stramenopiles</taxon>
        <taxon>Ochrophyta</taxon>
        <taxon>Bacillariophyta</taxon>
        <taxon>Bacillariophyceae</taxon>
        <taxon>Bacillariophycidae</taxon>
        <taxon>Bacillariales</taxon>
        <taxon>Bacillariaceae</taxon>
        <taxon>Cylindrotheca</taxon>
    </lineage>
</organism>
<evidence type="ECO:0000313" key="3">
    <source>
        <dbReference type="EMBL" id="CAJ1937127.1"/>
    </source>
</evidence>
<feature type="compositionally biased region" description="Acidic residues" evidence="1">
    <location>
        <begin position="434"/>
        <end position="453"/>
    </location>
</feature>
<keyword evidence="4" id="KW-1185">Reference proteome</keyword>
<feature type="compositionally biased region" description="Low complexity" evidence="1">
    <location>
        <begin position="371"/>
        <end position="380"/>
    </location>
</feature>
<name>A0AAD2CQK6_9STRA</name>
<dbReference type="Proteomes" id="UP001295423">
    <property type="component" value="Unassembled WGS sequence"/>
</dbReference>
<feature type="transmembrane region" description="Helical" evidence="2">
    <location>
        <begin position="7"/>
        <end position="27"/>
    </location>
</feature>
<proteinExistence type="predicted"/>
<dbReference type="AlphaFoldDB" id="A0AAD2CQK6"/>
<feature type="compositionally biased region" description="Polar residues" evidence="1">
    <location>
        <begin position="531"/>
        <end position="548"/>
    </location>
</feature>
<protein>
    <submittedName>
        <fullName evidence="3">Uncharacterized protein</fullName>
    </submittedName>
</protein>
<keyword evidence="2" id="KW-0472">Membrane</keyword>
<comment type="caution">
    <text evidence="3">The sequence shown here is derived from an EMBL/GenBank/DDBJ whole genome shotgun (WGS) entry which is preliminary data.</text>
</comment>
<evidence type="ECO:0000256" key="1">
    <source>
        <dbReference type="SAM" id="MobiDB-lite"/>
    </source>
</evidence>
<evidence type="ECO:0000256" key="2">
    <source>
        <dbReference type="SAM" id="Phobius"/>
    </source>
</evidence>
<dbReference type="EMBL" id="CAKOGP040000602">
    <property type="protein sequence ID" value="CAJ1937127.1"/>
    <property type="molecule type" value="Genomic_DNA"/>
</dbReference>
<feature type="compositionally biased region" description="Low complexity" evidence="1">
    <location>
        <begin position="483"/>
        <end position="495"/>
    </location>
</feature>
<feature type="region of interest" description="Disordered" evidence="1">
    <location>
        <begin position="344"/>
        <end position="557"/>
    </location>
</feature>